<dbReference type="AlphaFoldDB" id="A0A0E9U2S7"/>
<feature type="transmembrane region" description="Helical" evidence="1">
    <location>
        <begin position="24"/>
        <end position="50"/>
    </location>
</feature>
<protein>
    <submittedName>
        <fullName evidence="2">Uncharacterized protein</fullName>
    </submittedName>
</protein>
<keyword evidence="1" id="KW-0812">Transmembrane</keyword>
<organism evidence="2">
    <name type="scientific">Anguilla anguilla</name>
    <name type="common">European freshwater eel</name>
    <name type="synonym">Muraena anguilla</name>
    <dbReference type="NCBI Taxonomy" id="7936"/>
    <lineage>
        <taxon>Eukaryota</taxon>
        <taxon>Metazoa</taxon>
        <taxon>Chordata</taxon>
        <taxon>Craniata</taxon>
        <taxon>Vertebrata</taxon>
        <taxon>Euteleostomi</taxon>
        <taxon>Actinopterygii</taxon>
        <taxon>Neopterygii</taxon>
        <taxon>Teleostei</taxon>
        <taxon>Anguilliformes</taxon>
        <taxon>Anguillidae</taxon>
        <taxon>Anguilla</taxon>
    </lineage>
</organism>
<dbReference type="EMBL" id="GBXM01048461">
    <property type="protein sequence ID" value="JAH60116.1"/>
    <property type="molecule type" value="Transcribed_RNA"/>
</dbReference>
<name>A0A0E9U2S7_ANGAN</name>
<evidence type="ECO:0000256" key="1">
    <source>
        <dbReference type="SAM" id="Phobius"/>
    </source>
</evidence>
<proteinExistence type="predicted"/>
<reference evidence="2" key="2">
    <citation type="journal article" date="2015" name="Fish Shellfish Immunol.">
        <title>Early steps in the European eel (Anguilla anguilla)-Vibrio vulnificus interaction in the gills: Role of the RtxA13 toxin.</title>
        <authorList>
            <person name="Callol A."/>
            <person name="Pajuelo D."/>
            <person name="Ebbesson L."/>
            <person name="Teles M."/>
            <person name="MacKenzie S."/>
            <person name="Amaro C."/>
        </authorList>
    </citation>
    <scope>NUCLEOTIDE SEQUENCE</scope>
</reference>
<evidence type="ECO:0000313" key="2">
    <source>
        <dbReference type="EMBL" id="JAH60116.1"/>
    </source>
</evidence>
<accession>A0A0E9U2S7</accession>
<keyword evidence="1" id="KW-1133">Transmembrane helix</keyword>
<reference evidence="2" key="1">
    <citation type="submission" date="2014-11" db="EMBL/GenBank/DDBJ databases">
        <authorList>
            <person name="Amaro Gonzalez C."/>
        </authorList>
    </citation>
    <scope>NUCLEOTIDE SEQUENCE</scope>
</reference>
<keyword evidence="1" id="KW-0472">Membrane</keyword>
<sequence length="81" mass="9666">MRSDPFCLHPKELLRERYKKKYQLLFYIISSLLSHNLSFHLHLLHLFLFVGPSKLLCINTDLAVVPGLMHDFRIFYSTQFL</sequence>